<dbReference type="InterPro" id="IPR031803">
    <property type="entry name" value="BAT_GAF/HTH-assoc"/>
</dbReference>
<dbReference type="Pfam" id="PF15915">
    <property type="entry name" value="BAT"/>
    <property type="match status" value="1"/>
</dbReference>
<keyword evidence="8" id="KW-1185">Reference proteome</keyword>
<evidence type="ECO:0000313" key="7">
    <source>
        <dbReference type="EMBL" id="SDN08193.1"/>
    </source>
</evidence>
<keyword evidence="1" id="KW-0805">Transcription regulation</keyword>
<evidence type="ECO:0000256" key="2">
    <source>
        <dbReference type="ARBA" id="ARBA00023163"/>
    </source>
</evidence>
<dbReference type="Pfam" id="PF04967">
    <property type="entry name" value="HTH_10"/>
    <property type="match status" value="1"/>
</dbReference>
<dbReference type="InterPro" id="IPR035965">
    <property type="entry name" value="PAS-like_dom_sf"/>
</dbReference>
<evidence type="ECO:0000259" key="6">
    <source>
        <dbReference type="PROSITE" id="PS50113"/>
    </source>
</evidence>
<dbReference type="PROSITE" id="PS50113">
    <property type="entry name" value="PAC"/>
    <property type="match status" value="1"/>
</dbReference>
<dbReference type="InterPro" id="IPR031621">
    <property type="entry name" value="HisKA_7TM"/>
</dbReference>
<feature type="transmembrane region" description="Helical" evidence="5">
    <location>
        <begin position="39"/>
        <end position="61"/>
    </location>
</feature>
<dbReference type="Gene3D" id="3.30.450.40">
    <property type="match status" value="1"/>
</dbReference>
<dbReference type="RefSeq" id="WP_089734465.1">
    <property type="nucleotide sequence ID" value="NZ_FNIA01000014.1"/>
</dbReference>
<reference evidence="7 8" key="1">
    <citation type="submission" date="2016-10" db="EMBL/GenBank/DDBJ databases">
        <authorList>
            <person name="de Groot N.N."/>
        </authorList>
    </citation>
    <scope>NUCLEOTIDE SEQUENCE [LARGE SCALE GENOMIC DNA]</scope>
    <source>
        <strain evidence="8">EB21,IBRC-M 10013,KCTC 4048</strain>
    </source>
</reference>
<proteinExistence type="predicted"/>
<keyword evidence="5" id="KW-1133">Transmembrane helix</keyword>
<evidence type="ECO:0000256" key="3">
    <source>
        <dbReference type="SAM" id="Coils"/>
    </source>
</evidence>
<dbReference type="OrthoDB" id="165911at2157"/>
<dbReference type="Proteomes" id="UP000199370">
    <property type="component" value="Unassembled WGS sequence"/>
</dbReference>
<accession>A0A1G9YIB1</accession>
<feature type="compositionally biased region" description="Basic and acidic residues" evidence="4">
    <location>
        <begin position="624"/>
        <end position="637"/>
    </location>
</feature>
<feature type="transmembrane region" description="Helical" evidence="5">
    <location>
        <begin position="155"/>
        <end position="172"/>
    </location>
</feature>
<evidence type="ECO:0000256" key="5">
    <source>
        <dbReference type="SAM" id="Phobius"/>
    </source>
</evidence>
<dbReference type="PANTHER" id="PTHR34236">
    <property type="entry name" value="DIMETHYL SULFOXIDE REDUCTASE TRANSCRIPTIONAL ACTIVATOR"/>
    <property type="match status" value="1"/>
</dbReference>
<dbReference type="InterPro" id="IPR007050">
    <property type="entry name" value="HTH_bacterioopsin"/>
</dbReference>
<keyword evidence="5" id="KW-0472">Membrane</keyword>
<name>A0A1G9YIB1_9EURY</name>
<dbReference type="InterPro" id="IPR029016">
    <property type="entry name" value="GAF-like_dom_sf"/>
</dbReference>
<evidence type="ECO:0000256" key="1">
    <source>
        <dbReference type="ARBA" id="ARBA00023015"/>
    </source>
</evidence>
<organism evidence="7 8">
    <name type="scientific">Haloarchaeobius iranensis</name>
    <dbReference type="NCBI Taxonomy" id="996166"/>
    <lineage>
        <taxon>Archaea</taxon>
        <taxon>Methanobacteriati</taxon>
        <taxon>Methanobacteriota</taxon>
        <taxon>Stenosarchaea group</taxon>
        <taxon>Halobacteria</taxon>
        <taxon>Halobacteriales</taxon>
        <taxon>Halorubellaceae</taxon>
        <taxon>Haloarchaeobius</taxon>
    </lineage>
</organism>
<protein>
    <submittedName>
        <fullName evidence="7">HTH DNA binding domain-containing protein</fullName>
    </submittedName>
</protein>
<dbReference type="EMBL" id="FNIA01000014">
    <property type="protein sequence ID" value="SDN08193.1"/>
    <property type="molecule type" value="Genomic_DNA"/>
</dbReference>
<feature type="domain" description="PAC" evidence="6">
    <location>
        <begin position="293"/>
        <end position="355"/>
    </location>
</feature>
<feature type="transmembrane region" description="Helical" evidence="5">
    <location>
        <begin position="102"/>
        <end position="121"/>
    </location>
</feature>
<keyword evidence="3" id="KW-0175">Coiled coil</keyword>
<evidence type="ECO:0000313" key="8">
    <source>
        <dbReference type="Proteomes" id="UP000199370"/>
    </source>
</evidence>
<feature type="region of interest" description="Disordered" evidence="4">
    <location>
        <begin position="620"/>
        <end position="643"/>
    </location>
</feature>
<dbReference type="PANTHER" id="PTHR34236:SF1">
    <property type="entry name" value="DIMETHYL SULFOXIDE REDUCTASE TRANSCRIPTIONAL ACTIVATOR"/>
    <property type="match status" value="1"/>
</dbReference>
<evidence type="ECO:0000256" key="4">
    <source>
        <dbReference type="SAM" id="MobiDB-lite"/>
    </source>
</evidence>
<keyword evidence="5" id="KW-0812">Transmembrane</keyword>
<dbReference type="STRING" id="996166.SAMN05192554_11461"/>
<feature type="transmembrane region" description="Helical" evidence="5">
    <location>
        <begin position="6"/>
        <end position="27"/>
    </location>
</feature>
<feature type="transmembrane region" description="Helical" evidence="5">
    <location>
        <begin position="184"/>
        <end position="206"/>
    </location>
</feature>
<dbReference type="AlphaFoldDB" id="A0A1G9YIB1"/>
<keyword evidence="2" id="KW-0804">Transcription</keyword>
<dbReference type="Pfam" id="PF16927">
    <property type="entry name" value="HisKA_7TM"/>
    <property type="match status" value="1"/>
</dbReference>
<gene>
    <name evidence="7" type="ORF">SAMN05192554_11461</name>
</gene>
<feature type="transmembrane region" description="Helical" evidence="5">
    <location>
        <begin position="73"/>
        <end position="90"/>
    </location>
</feature>
<sequence>MVGVAAAFHVSLLGLSALLTTWLAVVGWRNRGRPGATPFTGMMAVASVWSAGYAAALLTPADQYGLRLFFEQLQWFGIVLAPVFVLLFFAEYTGFEELQRPAVVAGLCIVPVVTLVLVWTSQYHPLIWRDWSFRVVDGVNVATQQQGPWYRINLLYTYLLLGGSVSLLLYTVRRSEQSFSAASAVLIVGIGTPTVANLLSVLGYAIYEGLDMTPYAFSITGLAFAIAVFEHDLFERPPSILQLGRTSALGTLNDPVLITDRDGTIVTDNQVARDVLSVPSTPETDRGSGLVGVTIEALLPERPQPGGEPALITVDDRQFEVSASPVEDGRGRSVGTAYLLHDVTERERRLAELERRQDELERQRTELRELDAINQSIRSVLTSIVRAQSRPELLDGVTNRLATTPWYVHPTIRDESVPETTVEATDGGRMRATVPIDFASVGYGALVVESDREEAFDDHELTVLEELCASVGMALHAIETRETLLSDSLVALTYQVPAEGSPLARVSDAHDCTLTVEGTVPVEDSGLLCYVDVEDCDDLEAVADTFADADEVERVRQVPNRGTVEVRLRGPSALGVVTARGARLGEATAHDGRLTFVAETATGNAVRELTEALDDVVGPVSLQSKRERPPAAEDEGRTAPIEELTDRQREAVVAAHNAGYFDWPRESTAEEIADAMEIASSTFHSHLRKSLSKVVSAHVNRNGDAPDD</sequence>
<dbReference type="Gene3D" id="3.30.450.20">
    <property type="entry name" value="PAS domain"/>
    <property type="match status" value="1"/>
</dbReference>
<feature type="coiled-coil region" evidence="3">
    <location>
        <begin position="343"/>
        <end position="373"/>
    </location>
</feature>
<dbReference type="SUPFAM" id="SSF55785">
    <property type="entry name" value="PYP-like sensor domain (PAS domain)"/>
    <property type="match status" value="1"/>
</dbReference>
<dbReference type="InterPro" id="IPR000700">
    <property type="entry name" value="PAS-assoc_C"/>
</dbReference>